<dbReference type="EnsemblPlants" id="TuG1812G0300000502.01.T01">
    <property type="protein sequence ID" value="TuG1812G0300000502.01.T01"/>
    <property type="gene ID" value="TuG1812G0300000502.01"/>
</dbReference>
<reference evidence="1" key="2">
    <citation type="submission" date="2018-03" db="EMBL/GenBank/DDBJ databases">
        <title>The Triticum urartu genome reveals the dynamic nature of wheat genome evolution.</title>
        <authorList>
            <person name="Ling H."/>
            <person name="Ma B."/>
            <person name="Shi X."/>
            <person name="Liu H."/>
            <person name="Dong L."/>
            <person name="Sun H."/>
            <person name="Cao Y."/>
            <person name="Gao Q."/>
            <person name="Zheng S."/>
            <person name="Li Y."/>
            <person name="Yu Y."/>
            <person name="Du H."/>
            <person name="Qi M."/>
            <person name="Li Y."/>
            <person name="Yu H."/>
            <person name="Cui Y."/>
            <person name="Wang N."/>
            <person name="Chen C."/>
            <person name="Wu H."/>
            <person name="Zhao Y."/>
            <person name="Zhang J."/>
            <person name="Li Y."/>
            <person name="Zhou W."/>
            <person name="Zhang B."/>
            <person name="Hu W."/>
            <person name="Eijk M."/>
            <person name="Tang J."/>
            <person name="Witsenboer H."/>
            <person name="Zhao S."/>
            <person name="Li Z."/>
            <person name="Zhang A."/>
            <person name="Wang D."/>
            <person name="Liang C."/>
        </authorList>
    </citation>
    <scope>NUCLEOTIDE SEQUENCE [LARGE SCALE GENOMIC DNA]</scope>
    <source>
        <strain evidence="1">cv. G1812</strain>
    </source>
</reference>
<keyword evidence="2" id="KW-1185">Reference proteome</keyword>
<dbReference type="PANTHER" id="PTHR33157">
    <property type="entry name" value="AUTONOMOUS TRANSPOSABLE ELEMENT EN-1 MOSAIC PROTEIN-RELATED"/>
    <property type="match status" value="1"/>
</dbReference>
<name>A0A8R7TQN7_TRIUA</name>
<dbReference type="GO" id="GO:0032196">
    <property type="term" value="P:transposition"/>
    <property type="evidence" value="ECO:0007669"/>
    <property type="project" value="InterPro"/>
</dbReference>
<dbReference type="Proteomes" id="UP000015106">
    <property type="component" value="Chromosome 3"/>
</dbReference>
<organism evidence="1 2">
    <name type="scientific">Triticum urartu</name>
    <name type="common">Red wild einkorn</name>
    <name type="synonym">Crithodium urartu</name>
    <dbReference type="NCBI Taxonomy" id="4572"/>
    <lineage>
        <taxon>Eukaryota</taxon>
        <taxon>Viridiplantae</taxon>
        <taxon>Streptophyta</taxon>
        <taxon>Embryophyta</taxon>
        <taxon>Tracheophyta</taxon>
        <taxon>Spermatophyta</taxon>
        <taxon>Magnoliopsida</taxon>
        <taxon>Liliopsida</taxon>
        <taxon>Poales</taxon>
        <taxon>Poaceae</taxon>
        <taxon>BOP clade</taxon>
        <taxon>Pooideae</taxon>
        <taxon>Triticodae</taxon>
        <taxon>Triticeae</taxon>
        <taxon>Triticinae</taxon>
        <taxon>Triticum</taxon>
    </lineage>
</organism>
<reference evidence="2" key="1">
    <citation type="journal article" date="2013" name="Nature">
        <title>Draft genome of the wheat A-genome progenitor Triticum urartu.</title>
        <authorList>
            <person name="Ling H.Q."/>
            <person name="Zhao S."/>
            <person name="Liu D."/>
            <person name="Wang J."/>
            <person name="Sun H."/>
            <person name="Zhang C."/>
            <person name="Fan H."/>
            <person name="Li D."/>
            <person name="Dong L."/>
            <person name="Tao Y."/>
            <person name="Gao C."/>
            <person name="Wu H."/>
            <person name="Li Y."/>
            <person name="Cui Y."/>
            <person name="Guo X."/>
            <person name="Zheng S."/>
            <person name="Wang B."/>
            <person name="Yu K."/>
            <person name="Liang Q."/>
            <person name="Yang W."/>
            <person name="Lou X."/>
            <person name="Chen J."/>
            <person name="Feng M."/>
            <person name="Jian J."/>
            <person name="Zhang X."/>
            <person name="Luo G."/>
            <person name="Jiang Y."/>
            <person name="Liu J."/>
            <person name="Wang Z."/>
            <person name="Sha Y."/>
            <person name="Zhang B."/>
            <person name="Wu H."/>
            <person name="Tang D."/>
            <person name="Shen Q."/>
            <person name="Xue P."/>
            <person name="Zou S."/>
            <person name="Wang X."/>
            <person name="Liu X."/>
            <person name="Wang F."/>
            <person name="Yang Y."/>
            <person name="An X."/>
            <person name="Dong Z."/>
            <person name="Zhang K."/>
            <person name="Zhang X."/>
            <person name="Luo M.C."/>
            <person name="Dvorak J."/>
            <person name="Tong Y."/>
            <person name="Wang J."/>
            <person name="Yang H."/>
            <person name="Li Z."/>
            <person name="Wang D."/>
            <person name="Zhang A."/>
            <person name="Wang J."/>
        </authorList>
    </citation>
    <scope>NUCLEOTIDE SEQUENCE</scope>
    <source>
        <strain evidence="2">cv. G1812</strain>
    </source>
</reference>
<dbReference type="PANTHER" id="PTHR33157:SF12">
    <property type="entry name" value="TRANSPOSASE TNP1_EN_SPM-LIKE DOMAIN-CONTAINING PROTEIN"/>
    <property type="match status" value="1"/>
</dbReference>
<dbReference type="AlphaFoldDB" id="A0A8R7TQN7"/>
<evidence type="ECO:0000313" key="1">
    <source>
        <dbReference type="EnsemblPlants" id="TuG1812G0300000502.01.T01"/>
    </source>
</evidence>
<protein>
    <submittedName>
        <fullName evidence="1">Uncharacterized protein</fullName>
    </submittedName>
</protein>
<evidence type="ECO:0000313" key="2">
    <source>
        <dbReference type="Proteomes" id="UP000015106"/>
    </source>
</evidence>
<sequence>MEWPVPQETKIWLRGVSTLPSRPYPHKGIIVKPVGVRALVVIPEDTIPPRQPSTIIGCLCRHYYPGLLPIGDGEEEPAWSWEHWRRAPDTKDNWDREYRSAAERVVNDFWDFFTCVEGMEDEANEVVEEIAKKIVQDMPYEASVNAVVKYFAHERKMLLKKPLARRVHLTRSMYMKAVPPWCNNKIPCYQQIISRWINPEWRATYRAASERRALMGGPVHLQGNLNLHAYVQKKNRERGEGEEPLNTFTGLCLSRKSNKPEGGWVNPGAGLRIDAYSGKFKECNGPDSDPASQDIDVTVSLKSGQGKKRGRLYVGDGSIRKKDIPKLADLRATTSSSGPAIERRPEPGLHMMHQFHARLEEKSRLRQEETRLRLEAQANALLQQEQAMKMQQALFQQQEFMVKQQAAPQEMFARFNTNMHCST</sequence>
<accession>A0A8R7TQN7</accession>
<dbReference type="Gramene" id="TuG1812G0300000502.01.T01">
    <property type="protein sequence ID" value="TuG1812G0300000502.01.T01"/>
    <property type="gene ID" value="TuG1812G0300000502.01"/>
</dbReference>
<proteinExistence type="predicted"/>
<reference evidence="1" key="3">
    <citation type="submission" date="2022-06" db="UniProtKB">
        <authorList>
            <consortium name="EnsemblPlants"/>
        </authorList>
    </citation>
    <scope>IDENTIFICATION</scope>
</reference>
<dbReference type="InterPro" id="IPR039266">
    <property type="entry name" value="EN-1/SPM"/>
</dbReference>